<dbReference type="Gene3D" id="3.40.1080.20">
    <property type="entry name" value="Acetyl-CoA hydrolase/transferase C-terminal domain"/>
    <property type="match status" value="1"/>
</dbReference>
<dbReference type="PANTHER" id="PTHR21432">
    <property type="entry name" value="ACETYL-COA HYDROLASE-RELATED"/>
    <property type="match status" value="1"/>
</dbReference>
<sequence>MNVKPGTVINDVKKCVDEIIHYIGKEIFFSMPLALGKPVLFINELYRRAKEDPELKLTIITALTLEKPKGHTDLERRFLGPLADRVFAGVPEFDFMLDFRAGKLPKNVEIYEFFSKAGGYLNNPVAQQNHLASNYTHANRDALALGGNVFAQLVGFREINGKMMYSMSCNTDVGLEAIQNLKALRAQGKKVAIIAEANKNMPFMYGDAVVEADSYDIILEGPQFDYELFCPPKDPVALADHMIGINVSTLIKDGGTIQVGIGALGDAIVSGLIMRNEQNPLYQEVLEKTGINKRYGNLIAEWGGTGVFRKGLYGSSEMFVDAFMQMYKSGILKRRVFESIPLMKLINSGELTPEHIPSDIIDQLIEIQGIHPNLSEDDFKFLVDFGILKQGLRFEKGFIFDETAQYSADLSIEKNRLEIRHLLGKELLGGQVIIGAFFVGPKAFYQALNDMSEEERKLFGMSGVEKVNQLYGGEELRTLQRKDARFVNTGMIATVLGAIASDQLEDGRVISGIGGQYNFVAMGHALLDARVIMMIKSTKGYGKTLKSNIVFKYGHCSVPKHLRDIIVTEYGIADVRSKPEKQVIAELINIADSRFQKQLLEQAKKAGKIPPDYEIPEEYRHNTPEKITALLKPYQSQGVFRPFPFDTDLTETEIALGGALKSLKKLSTGNRFKLVSGIIKEFTRPIPASAYPYMKRLKLHKASSVQERVMRKLVVFALRNNSLLKNLHPLPEHINNQVRNTQSL</sequence>
<accession>G7WBZ0</accession>
<evidence type="ECO:0000313" key="2">
    <source>
        <dbReference type="EMBL" id="AET69964.1"/>
    </source>
</evidence>
<dbReference type="Proteomes" id="UP000006346">
    <property type="component" value="Chromosome"/>
</dbReference>
<dbReference type="eggNOG" id="COG0427">
    <property type="taxonomic scope" value="Bacteria"/>
</dbReference>
<dbReference type="HOGENOM" id="CLU_442578_0_0_9"/>
<dbReference type="GO" id="GO:0006083">
    <property type="term" value="P:acetate metabolic process"/>
    <property type="evidence" value="ECO:0007669"/>
    <property type="project" value="InterPro"/>
</dbReference>
<evidence type="ECO:0000313" key="3">
    <source>
        <dbReference type="Proteomes" id="UP000006346"/>
    </source>
</evidence>
<dbReference type="InterPro" id="IPR046433">
    <property type="entry name" value="ActCoA_hydro"/>
</dbReference>
<dbReference type="InterPro" id="IPR026888">
    <property type="entry name" value="AcetylCoA_hyd_C"/>
</dbReference>
<reference evidence="3" key="1">
    <citation type="submission" date="2011-11" db="EMBL/GenBank/DDBJ databases">
        <title>Complete sequence of Desulfosporosinus orientis DSM 765.</title>
        <authorList>
            <person name="Lucas S."/>
            <person name="Han J."/>
            <person name="Lapidus A."/>
            <person name="Cheng J.-F."/>
            <person name="Goodwin L."/>
            <person name="Pitluck S."/>
            <person name="Peters L."/>
            <person name="Ovchinnikova G."/>
            <person name="Teshima H."/>
            <person name="Detter J.C."/>
            <person name="Han C."/>
            <person name="Tapia R."/>
            <person name="Land M."/>
            <person name="Hauser L."/>
            <person name="Kyrpides N."/>
            <person name="Ivanova N."/>
            <person name="Pagani I."/>
            <person name="Pester M."/>
            <person name="Spring S."/>
            <person name="Ollivier B."/>
            <person name="Rattei T."/>
            <person name="Klenk H.-P."/>
            <person name="Wagner M."/>
            <person name="Loy A."/>
            <person name="Woyke T."/>
        </authorList>
    </citation>
    <scope>NUCLEOTIDE SEQUENCE [LARGE SCALE GENOMIC DNA]</scope>
    <source>
        <strain evidence="3">ATCC 19365 / DSM 765 / NCIMB 8382 / VKM B-1628</strain>
    </source>
</reference>
<proteinExistence type="predicted"/>
<dbReference type="RefSeq" id="WP_014186771.1">
    <property type="nucleotide sequence ID" value="NC_016584.1"/>
</dbReference>
<dbReference type="EMBL" id="CP003108">
    <property type="protein sequence ID" value="AET69964.1"/>
    <property type="molecule type" value="Genomic_DNA"/>
</dbReference>
<dbReference type="Gene3D" id="3.30.750.70">
    <property type="entry name" value="4-hydroxybutyrate coenzyme like domains"/>
    <property type="match status" value="1"/>
</dbReference>
<dbReference type="PANTHER" id="PTHR21432:SF20">
    <property type="entry name" value="ACETYL-COA HYDROLASE"/>
    <property type="match status" value="1"/>
</dbReference>
<dbReference type="InterPro" id="IPR038460">
    <property type="entry name" value="AcetylCoA_hyd_C_sf"/>
</dbReference>
<dbReference type="InterPro" id="IPR037171">
    <property type="entry name" value="NagB/RpiA_transferase-like"/>
</dbReference>
<feature type="domain" description="Acetyl-CoA hydrolase/transferase C-terminal" evidence="1">
    <location>
        <begin position="440"/>
        <end position="603"/>
    </location>
</feature>
<dbReference type="Pfam" id="PF13336">
    <property type="entry name" value="AcetylCoA_hyd_C"/>
    <property type="match status" value="1"/>
</dbReference>
<dbReference type="OrthoDB" id="9801795at2"/>
<dbReference type="Gene3D" id="3.40.1080.10">
    <property type="entry name" value="Glutaconate Coenzyme A-transferase"/>
    <property type="match status" value="1"/>
</dbReference>
<dbReference type="PATRIC" id="fig|768706.3.peg.4632"/>
<organism evidence="2 3">
    <name type="scientific">Desulfosporosinus orientis (strain ATCC 19365 / DSM 765 / NCIMB 8382 / VKM B-1628 / Singapore I)</name>
    <name type="common">Desulfotomaculum orientis</name>
    <dbReference type="NCBI Taxonomy" id="768706"/>
    <lineage>
        <taxon>Bacteria</taxon>
        <taxon>Bacillati</taxon>
        <taxon>Bacillota</taxon>
        <taxon>Clostridia</taxon>
        <taxon>Eubacteriales</taxon>
        <taxon>Desulfitobacteriaceae</taxon>
        <taxon>Desulfosporosinus</taxon>
    </lineage>
</organism>
<protein>
    <recommendedName>
        <fullName evidence="1">Acetyl-CoA hydrolase/transferase C-terminal domain-containing protein</fullName>
    </recommendedName>
</protein>
<name>G7WBZ0_DESOD</name>
<dbReference type="SUPFAM" id="SSF100950">
    <property type="entry name" value="NagB/RpiA/CoA transferase-like"/>
    <property type="match status" value="1"/>
</dbReference>
<keyword evidence="3" id="KW-1185">Reference proteome</keyword>
<reference evidence="2 3" key="2">
    <citation type="journal article" date="2012" name="J. Bacteriol.">
        <title>Complete genome sequences of Desulfosporosinus orientis DSM765T, Desulfosporosinus youngiae DSM17734T, Desulfosporosinus meridiei DSM13257T, and Desulfosporosinus acidiphilus DSM22704T.</title>
        <authorList>
            <person name="Pester M."/>
            <person name="Brambilla E."/>
            <person name="Alazard D."/>
            <person name="Rattei T."/>
            <person name="Weinmaier T."/>
            <person name="Han J."/>
            <person name="Lucas S."/>
            <person name="Lapidus A."/>
            <person name="Cheng J.F."/>
            <person name="Goodwin L."/>
            <person name="Pitluck S."/>
            <person name="Peters L."/>
            <person name="Ovchinnikova G."/>
            <person name="Teshima H."/>
            <person name="Detter J.C."/>
            <person name="Han C.S."/>
            <person name="Tapia R."/>
            <person name="Land M.L."/>
            <person name="Hauser L."/>
            <person name="Kyrpides N.C."/>
            <person name="Ivanova N.N."/>
            <person name="Pagani I."/>
            <person name="Huntmann M."/>
            <person name="Wei C.L."/>
            <person name="Davenport K.W."/>
            <person name="Daligault H."/>
            <person name="Chain P.S."/>
            <person name="Chen A."/>
            <person name="Mavromatis K."/>
            <person name="Markowitz V."/>
            <person name="Szeto E."/>
            <person name="Mikhailova N."/>
            <person name="Pati A."/>
            <person name="Wagner M."/>
            <person name="Woyke T."/>
            <person name="Ollivier B."/>
            <person name="Klenk H.P."/>
            <person name="Spring S."/>
            <person name="Loy A."/>
        </authorList>
    </citation>
    <scope>NUCLEOTIDE SEQUENCE [LARGE SCALE GENOMIC DNA]</scope>
    <source>
        <strain evidence="3">ATCC 19365 / DSM 765 / NCIMB 8382 / VKM B-1628</strain>
    </source>
</reference>
<dbReference type="KEGG" id="dor:Desor_4559"/>
<gene>
    <name evidence="2" type="ordered locus">Desor_4559</name>
</gene>
<dbReference type="GO" id="GO:0008775">
    <property type="term" value="F:acetate CoA-transferase activity"/>
    <property type="evidence" value="ECO:0007669"/>
    <property type="project" value="InterPro"/>
</dbReference>
<dbReference type="STRING" id="768706.Desor_4559"/>
<evidence type="ECO:0000259" key="1">
    <source>
        <dbReference type="Pfam" id="PF13336"/>
    </source>
</evidence>
<dbReference type="AlphaFoldDB" id="G7WBZ0"/>